<dbReference type="Proteomes" id="UP000744676">
    <property type="component" value="Unassembled WGS sequence"/>
</dbReference>
<evidence type="ECO:0000313" key="1">
    <source>
        <dbReference type="EMBL" id="KAF5093314.1"/>
    </source>
</evidence>
<accession>A0ACB6UZE5</accession>
<name>A0ACB6UZE5_9ASCO</name>
<proteinExistence type="predicted"/>
<evidence type="ECO:0000313" key="2">
    <source>
        <dbReference type="Proteomes" id="UP000744676"/>
    </source>
</evidence>
<protein>
    <submittedName>
        <fullName evidence="1">Uncharacterized protein</fullName>
    </submittedName>
</protein>
<comment type="caution">
    <text evidence="1">The sequence shown here is derived from an EMBL/GenBank/DDBJ whole genome shotgun (WGS) entry which is preliminary data.</text>
</comment>
<sequence length="1003" mass="115230">MPRATIIIDLQGKADGQIIQIKRIIEGTATSSSTSWFINNRSAQLKDVKNITDTFNIQMDNLCQFLPQDKVSKFAELPSNELLVETERAVGSSQLIHDHEQLIELEAKQSSVSGSLESNKKLLAELQERQAEDELKVSRIKERKELESQQYILKKALHFIHYREVTHEKKAITEQIVEKTQELEAAKKLNRKFIELANQAASTSRSHMSAASRIDADMMKLKDDIEKYKSKVGASVQKLQGFQTRMGSIATKHKNERDNVVNLEARIITLQNLLEKQPTFTMEKLKEVKLKLRTVSEDISSKTEELESAKQVLDTLNRKMHSLESNKNVETQKLQRLNSVFDQKIQYLTNYEGRIGNDTAAAAEFITQNKNLFKHEVFLPPLFSMKIKDPSCLPQISSIIGKNQMFSFTCQTREDYQTFTTTIIDQNNWNVNVKEFGGTGRVKPNDHAQPCSLDQLRSKFGFDGYILDLLDGPEPVLNMLCHSAFIHQIPYCARDIRDSTSLLNAKDNRDNPLFRRYVDSRVLGALIKSKYGQRNISSRESRLGKVPGYMKSQNSGSDEAIKSIQNVIDQFSQEIDKVNDLYREKQSICDQLIEEKTVLTNELKKIKAEADGFREAEKAKTKFTVRLDNTRKDIIQAQKKVCDHHKDLEKVELDIKETLEEVKKYSDRLNKGLRKAVELQHSKQIQLLKSSQFENDSQGYQKFSRKDIAVIEKELDGLNRELINIKEKLKTLRTRLKETKEKLTAEQLDKIQDIYNDLEFTSETANLELARVSAKLELFNNVGEDALIARYNKRADSIAELMEKVSVDGSANNNFAEKIQTIRDRWEPELRDIVSRVSAEFTNAFKLIRCKGEVRLGNTDKGFKEWTIDIMVSFRDNTEMQVLNHQRQSGGERSISTIFYLISLQGLTKSPFRVVDEINQGMDQKNERIVHSRMVNVACQENSSQYFLITPKLLTDLEYHEKMKVHCIYSGRFVTDTKKMDFSPAYLKNLVKIARQLQSEEAA</sequence>
<organism evidence="1 2">
    <name type="scientific">Geotrichum galactomycetum</name>
    <dbReference type="NCBI Taxonomy" id="27317"/>
    <lineage>
        <taxon>Eukaryota</taxon>
        <taxon>Fungi</taxon>
        <taxon>Dikarya</taxon>
        <taxon>Ascomycota</taxon>
        <taxon>Saccharomycotina</taxon>
        <taxon>Dipodascomycetes</taxon>
        <taxon>Dipodascales</taxon>
        <taxon>Dipodascaceae</taxon>
        <taxon>Geotrichum</taxon>
    </lineage>
</organism>
<keyword evidence="2" id="KW-1185">Reference proteome</keyword>
<gene>
    <name evidence="1" type="ORF">D0Z00_004126</name>
</gene>
<reference evidence="1 2" key="1">
    <citation type="journal article" date="2020" name="Front. Microbiol.">
        <title>Phenotypic and Genetic Characterization of the Cheese Ripening Yeast Geotrichum candidum.</title>
        <authorList>
            <person name="Perkins V."/>
            <person name="Vignola S."/>
            <person name="Lessard M.H."/>
            <person name="Plante P.L."/>
            <person name="Corbeil J."/>
            <person name="Dugat-Bony E."/>
            <person name="Frenette M."/>
            <person name="Labrie S."/>
        </authorList>
    </citation>
    <scope>NUCLEOTIDE SEQUENCE [LARGE SCALE GENOMIC DNA]</scope>
    <source>
        <strain evidence="1 2">LMA-1147</strain>
    </source>
</reference>
<dbReference type="EMBL" id="QVQA01000248">
    <property type="protein sequence ID" value="KAF5093314.1"/>
    <property type="molecule type" value="Genomic_DNA"/>
</dbReference>